<dbReference type="SUPFAM" id="SSF54523">
    <property type="entry name" value="Pili subunits"/>
    <property type="match status" value="1"/>
</dbReference>
<keyword evidence="1" id="KW-0472">Membrane</keyword>
<feature type="transmembrane region" description="Helical" evidence="1">
    <location>
        <begin position="21"/>
        <end position="45"/>
    </location>
</feature>
<protein>
    <submittedName>
        <fullName evidence="2">Type II secretion system protein</fullName>
    </submittedName>
</protein>
<sequence length="955" mass="105026">MMVSWINPIKKVFKNRKGYSLAELLVTIAIISILAGFGFVGVAHYTKGLKLLEMDSAAKKIFVSAQNHLTSAKSYGDWETKISELQGNDEEYEKFFGKEMSQKPDDYTDSAEWSSDTHDYRYIRYSGSEEDLTDTALSMLLPFGSIEEQVRADGTYVIEYDVKTATVYGVFYTDNSEKFSYEGDIMGSGGLDESGGRDSYSVGKNARKNYKNSSGKNVIIGYYGGAFAKELAFTELEDLELEIKNGDILEAVIKDKNTVETEVILTFKGVQSGAESQVALREGDRGFTSRFGDNKWWTVEKERGITTYHVVLDDIRVKGGHFADKFPDFYPGEDITIKAEVVAVDSIGSPKSVEGRRTNSLFAQTKPVENGGTVEKYVATISSVRHLQNLEPTVSNIDNDPYNSRYPIVKTVEQSTDLSLPNFFSDEVGTSIYLYNSDIDSQTPAKKYSFVGITNQAIDRYKGNGNGKTLDKFYITSNSNGNAGLFAEMGNDVKDTVVENLILSNFEVVGDKDDGNIGTLLGKANNLEIKNVFVINAYVHSDKNVNAGGLGGTMNNVKIEGCGIYIRDTEDKKSWELYEEASYNAENDTSGTGYVIKTEGGSVGGLAGLFSKSNLIDSFASVPVYAGNNGIAGGLVGKAEMVNGGYINIANSYTGGYTKEGKKTNFYGVASKGDKGIAGGIIGECNSEKTELNNSFSAVSVYGGGVAGGMIGSATGGAYKLDETYSISNVEGKTTGGYVAEKPDYIPMTGTDNVYLEQNKGENDILISCISIISYDEMINKFSSEKNKLREQYTYDETLKNQTFPFKMVTKTDIQMASYNWAYYGDWIGPEEKKATGNGIGLVYYEVIDGEFYYHGYVAEMSETGVGSEYIEVYGDNPNTEKGLLREKGKFVSEDGYLIIVPEDMDIDNDNIRFQYINWEGKKLLSQFGQTPKNSVVANAKIDGYKMYYILDTFT</sequence>
<organism evidence="2 3">
    <name type="scientific">Candidatus Fimicola merdigallinarum</name>
    <dbReference type="NCBI Taxonomy" id="2840819"/>
    <lineage>
        <taxon>Bacteria</taxon>
        <taxon>Bacillati</taxon>
        <taxon>Bacillota</taxon>
        <taxon>Clostridia</taxon>
        <taxon>Lachnospirales</taxon>
        <taxon>Lachnospiraceae</taxon>
        <taxon>Lachnospiraceae incertae sedis</taxon>
        <taxon>Candidatus Fimicola</taxon>
    </lineage>
</organism>
<evidence type="ECO:0000313" key="3">
    <source>
        <dbReference type="Proteomes" id="UP000823611"/>
    </source>
</evidence>
<feature type="non-terminal residue" evidence="2">
    <location>
        <position position="955"/>
    </location>
</feature>
<dbReference type="Pfam" id="PF07963">
    <property type="entry name" value="N_methyl"/>
    <property type="match status" value="1"/>
</dbReference>
<dbReference type="InterPro" id="IPR012902">
    <property type="entry name" value="N_methyl_site"/>
</dbReference>
<keyword evidence="1" id="KW-0812">Transmembrane</keyword>
<name>A0A9D9H2D4_9FIRM</name>
<comment type="caution">
    <text evidence="2">The sequence shown here is derived from an EMBL/GenBank/DDBJ whole genome shotgun (WGS) entry which is preliminary data.</text>
</comment>
<dbReference type="Gene3D" id="2.160.20.110">
    <property type="match status" value="1"/>
</dbReference>
<reference evidence="2" key="1">
    <citation type="submission" date="2020-10" db="EMBL/GenBank/DDBJ databases">
        <authorList>
            <person name="Gilroy R."/>
        </authorList>
    </citation>
    <scope>NUCLEOTIDE SEQUENCE</scope>
    <source>
        <strain evidence="2">F6-4510</strain>
    </source>
</reference>
<dbReference type="EMBL" id="JADIMX010000017">
    <property type="protein sequence ID" value="MBO8433836.1"/>
    <property type="molecule type" value="Genomic_DNA"/>
</dbReference>
<reference evidence="2" key="2">
    <citation type="journal article" date="2021" name="PeerJ">
        <title>Extensive microbial diversity within the chicken gut microbiome revealed by metagenomics and culture.</title>
        <authorList>
            <person name="Gilroy R."/>
            <person name="Ravi A."/>
            <person name="Getino M."/>
            <person name="Pursley I."/>
            <person name="Horton D.L."/>
            <person name="Alikhan N.F."/>
            <person name="Baker D."/>
            <person name="Gharbi K."/>
            <person name="Hall N."/>
            <person name="Watson M."/>
            <person name="Adriaenssens E.M."/>
            <person name="Foster-Nyarko E."/>
            <person name="Jarju S."/>
            <person name="Secka A."/>
            <person name="Antonio M."/>
            <person name="Oren A."/>
            <person name="Chaudhuri R.R."/>
            <person name="La Ragione R."/>
            <person name="Hildebrand F."/>
            <person name="Pallen M.J."/>
        </authorList>
    </citation>
    <scope>NUCLEOTIDE SEQUENCE</scope>
    <source>
        <strain evidence="2">F6-4510</strain>
    </source>
</reference>
<evidence type="ECO:0000313" key="2">
    <source>
        <dbReference type="EMBL" id="MBO8433836.1"/>
    </source>
</evidence>
<dbReference type="Proteomes" id="UP000823611">
    <property type="component" value="Unassembled WGS sequence"/>
</dbReference>
<proteinExistence type="predicted"/>
<dbReference type="AlphaFoldDB" id="A0A9D9H2D4"/>
<evidence type="ECO:0000256" key="1">
    <source>
        <dbReference type="SAM" id="Phobius"/>
    </source>
</evidence>
<dbReference type="NCBIfam" id="TIGR02532">
    <property type="entry name" value="IV_pilin_GFxxxE"/>
    <property type="match status" value="1"/>
</dbReference>
<accession>A0A9D9H2D4</accession>
<dbReference type="Gene3D" id="3.30.700.10">
    <property type="entry name" value="Glycoprotein, Type 4 Pilin"/>
    <property type="match status" value="1"/>
</dbReference>
<dbReference type="InterPro" id="IPR045584">
    <property type="entry name" value="Pilin-like"/>
</dbReference>
<gene>
    <name evidence="2" type="ORF">IAC55_00760</name>
</gene>
<keyword evidence="1" id="KW-1133">Transmembrane helix</keyword>